<evidence type="ECO:0000313" key="4">
    <source>
        <dbReference type="EnsemblPlants" id="HORVU.MOREX.r3.3HG0231540.1.CDS1"/>
    </source>
</evidence>
<dbReference type="PANTHER" id="PTHR12805:SF1">
    <property type="entry name" value="DNA_RNA-BINDING PROTEIN KIN17 WH-LIKE DOMAIN-CONTAINING PROTEIN"/>
    <property type="match status" value="1"/>
</dbReference>
<organism evidence="4 5">
    <name type="scientific">Hordeum vulgare subsp. vulgare</name>
    <name type="common">Domesticated barley</name>
    <dbReference type="NCBI Taxonomy" id="112509"/>
    <lineage>
        <taxon>Eukaryota</taxon>
        <taxon>Viridiplantae</taxon>
        <taxon>Streptophyta</taxon>
        <taxon>Embryophyta</taxon>
        <taxon>Tracheophyta</taxon>
        <taxon>Spermatophyta</taxon>
        <taxon>Magnoliopsida</taxon>
        <taxon>Liliopsida</taxon>
        <taxon>Poales</taxon>
        <taxon>Poaceae</taxon>
        <taxon>BOP clade</taxon>
        <taxon>Pooideae</taxon>
        <taxon>Triticodae</taxon>
        <taxon>Triticeae</taxon>
        <taxon>Hordeinae</taxon>
        <taxon>Hordeum</taxon>
    </lineage>
</organism>
<dbReference type="GO" id="GO:0006974">
    <property type="term" value="P:DNA damage response"/>
    <property type="evidence" value="ECO:0000318"/>
    <property type="project" value="GO_Central"/>
</dbReference>
<dbReference type="InterPro" id="IPR014722">
    <property type="entry name" value="Rib_uL2_dom2"/>
</dbReference>
<dbReference type="Pfam" id="PF10357">
    <property type="entry name" value="WH_KIN17"/>
    <property type="match status" value="1"/>
</dbReference>
<dbReference type="SMR" id="A0A8I7B942"/>
<dbReference type="SUPFAM" id="SSF57667">
    <property type="entry name" value="beta-beta-alpha zinc fingers"/>
    <property type="match status" value="1"/>
</dbReference>
<dbReference type="CDD" id="cd13155">
    <property type="entry name" value="KOW_KIN17"/>
    <property type="match status" value="1"/>
</dbReference>
<reference evidence="4" key="3">
    <citation type="submission" date="2022-01" db="UniProtKB">
        <authorList>
            <consortium name="EnsemblPlants"/>
        </authorList>
    </citation>
    <scope>IDENTIFICATION</scope>
    <source>
        <strain evidence="4">subsp. vulgare</strain>
    </source>
</reference>
<dbReference type="InterPro" id="IPR019447">
    <property type="entry name" value="DNA/RNA-bd_Kin17_WH-like_dom"/>
</dbReference>
<dbReference type="PANTHER" id="PTHR12805">
    <property type="entry name" value="KIN17 KIN, ANTIGENIC DETERMINANT OF RECA PROTEIN HOMOLOG"/>
    <property type="match status" value="1"/>
</dbReference>
<feature type="region of interest" description="Disordered" evidence="2">
    <location>
        <begin position="173"/>
        <end position="212"/>
    </location>
</feature>
<evidence type="ECO:0000256" key="1">
    <source>
        <dbReference type="ARBA" id="ARBA00008517"/>
    </source>
</evidence>
<dbReference type="Pfam" id="PF25092">
    <property type="entry name" value="SH3_KIN17_C"/>
    <property type="match status" value="1"/>
</dbReference>
<dbReference type="InterPro" id="IPR041330">
    <property type="entry name" value="KN17_SH3"/>
</dbReference>
<evidence type="ECO:0000256" key="2">
    <source>
        <dbReference type="SAM" id="MobiDB-lite"/>
    </source>
</evidence>
<evidence type="ECO:0000259" key="3">
    <source>
        <dbReference type="SMART" id="SM01253"/>
    </source>
</evidence>
<feature type="compositionally biased region" description="Basic and acidic residues" evidence="2">
    <location>
        <begin position="257"/>
        <end position="272"/>
    </location>
</feature>
<protein>
    <recommendedName>
        <fullName evidence="3">DNA/RNA-binding protein Kin17 WH-like domain-containing protein</fullName>
    </recommendedName>
</protein>
<dbReference type="Gene3D" id="1.10.10.2030">
    <property type="entry name" value="DNA/RNA-binding protein Kin17, conserved domain"/>
    <property type="match status" value="1"/>
</dbReference>
<sequence length="413" mass="46355">MGKNELKATANRAKAKGLQKLRWYCQMCEKQCRNENGFKCHCSSESHRRQMAVFGQAPGRAVDRFSGEFLAAFLALLRHGHRGSRVAAAAVYNQLVADRRHVHMNSTRWATLTEFVEFLGRQGLARVELTPKGWFIEYIDRDSEQAAMAGLKRKRAESVSEELVIARQIARARKTSMAEANGDDNGDSGKSGDDHSESGEAGQEEQQENAKEFNKATGKIAIALHRAAPPATPDVNPFDDKPKMRSGSEEEEMTNNKGKDVGKARDTRRPAIDDLMEEEEKAKDRSNRKGHWLCPGIVVKVMSRSLAQKGHHYYKQKGLVKRVINRYFGEIEMLESKHVVRVDQDELETVIPQIGGLVRIVNGAYRGSTASLLSVDMERFSARLRVEKGLYDGTVLDAVEYEDICKLAQEKCM</sequence>
<dbReference type="InterPro" id="IPR041995">
    <property type="entry name" value="KOW_KIN17"/>
</dbReference>
<dbReference type="Gramene" id="HORVU.MOREX.r2.3HG0192140.1">
    <property type="protein sequence ID" value="HORVU.MOREX.r2.3HG0192140.1.CDS.1"/>
    <property type="gene ID" value="HORVU.MOREX.r2.3HG0192140"/>
</dbReference>
<dbReference type="GO" id="GO:0003690">
    <property type="term" value="F:double-stranded DNA binding"/>
    <property type="evidence" value="ECO:0000318"/>
    <property type="project" value="GO_Central"/>
</dbReference>
<feature type="domain" description="DNA/RNA-binding protein Kin17 WH-like" evidence="3">
    <location>
        <begin position="49"/>
        <end position="170"/>
    </location>
</feature>
<dbReference type="Gene3D" id="2.30.30.140">
    <property type="match status" value="1"/>
</dbReference>
<dbReference type="InterPro" id="IPR036236">
    <property type="entry name" value="Znf_C2H2_sf"/>
</dbReference>
<dbReference type="InterPro" id="IPR056767">
    <property type="entry name" value="C2H2-Znf_KIN17"/>
</dbReference>
<dbReference type="EnsemblPlants" id="HORVU.MOREX.r3.3HG0231540.1">
    <property type="protein sequence ID" value="HORVU.MOREX.r3.3HG0231540.1.CDS1"/>
    <property type="gene ID" value="HORVU.MOREX.r3.3HG0231540"/>
</dbReference>
<dbReference type="GO" id="GO:0006260">
    <property type="term" value="P:DNA replication"/>
    <property type="evidence" value="ECO:0000318"/>
    <property type="project" value="GO_Central"/>
</dbReference>
<dbReference type="Pfam" id="PF18131">
    <property type="entry name" value="KN17_SH3"/>
    <property type="match status" value="1"/>
</dbReference>
<evidence type="ECO:0000313" key="5">
    <source>
        <dbReference type="Proteomes" id="UP000011116"/>
    </source>
</evidence>
<dbReference type="AlphaFoldDB" id="A0A8I7B942"/>
<dbReference type="GO" id="GO:0005634">
    <property type="term" value="C:nucleus"/>
    <property type="evidence" value="ECO:0000318"/>
    <property type="project" value="GO_Central"/>
</dbReference>
<dbReference type="Pfam" id="PF25095">
    <property type="entry name" value="C2H2-zf_KIN17"/>
    <property type="match status" value="1"/>
</dbReference>
<proteinExistence type="inferred from homology"/>
<dbReference type="FunFam" id="2.30.30.140:FF:000056">
    <property type="entry name" value="DNA/RNA-binding protein kin17-like"/>
    <property type="match status" value="1"/>
</dbReference>
<feature type="compositionally biased region" description="Basic and acidic residues" evidence="2">
    <location>
        <begin position="238"/>
        <end position="248"/>
    </location>
</feature>
<reference evidence="4" key="2">
    <citation type="submission" date="2020-10" db="EMBL/GenBank/DDBJ databases">
        <authorList>
            <person name="Scholz U."/>
            <person name="Mascher M."/>
            <person name="Fiebig A."/>
        </authorList>
    </citation>
    <scope>NUCLEOTIDE SEQUENCE [LARGE SCALE GENOMIC DNA]</scope>
    <source>
        <strain evidence="4">cv. Morex</strain>
    </source>
</reference>
<keyword evidence="5" id="KW-1185">Reference proteome</keyword>
<dbReference type="InterPro" id="IPR037321">
    <property type="entry name" value="KIN17-like"/>
</dbReference>
<dbReference type="Gene3D" id="2.30.30.30">
    <property type="match status" value="1"/>
</dbReference>
<accession>A0A8I7B942</accession>
<comment type="similarity">
    <text evidence="1">Belongs to the KIN17 family.</text>
</comment>
<feature type="region of interest" description="Disordered" evidence="2">
    <location>
        <begin position="225"/>
        <end position="285"/>
    </location>
</feature>
<dbReference type="FunFam" id="2.30.30.30:FF:000021">
    <property type="entry name" value="DNA/RNA-binding protein KIN17, putative"/>
    <property type="match status" value="1"/>
</dbReference>
<dbReference type="Proteomes" id="UP000011116">
    <property type="component" value="Chromosome 3H"/>
</dbReference>
<dbReference type="InterPro" id="IPR038254">
    <property type="entry name" value="KIN17_WH-like_sf"/>
</dbReference>
<name>A0A8I7B942_HORVV</name>
<reference evidence="5" key="1">
    <citation type="journal article" date="2012" name="Nature">
        <title>A physical, genetic and functional sequence assembly of the barley genome.</title>
        <authorList>
            <consortium name="The International Barley Genome Sequencing Consortium"/>
            <person name="Mayer K.F."/>
            <person name="Waugh R."/>
            <person name="Brown J.W."/>
            <person name="Schulman A."/>
            <person name="Langridge P."/>
            <person name="Platzer M."/>
            <person name="Fincher G.B."/>
            <person name="Muehlbauer G.J."/>
            <person name="Sato K."/>
            <person name="Close T.J."/>
            <person name="Wise R.P."/>
            <person name="Stein N."/>
        </authorList>
    </citation>
    <scope>NUCLEOTIDE SEQUENCE [LARGE SCALE GENOMIC DNA]</scope>
    <source>
        <strain evidence="5">cv. Morex</strain>
    </source>
</reference>
<dbReference type="SMART" id="SM01253">
    <property type="entry name" value="Kin17_mid"/>
    <property type="match status" value="1"/>
</dbReference>
<dbReference type="Gramene" id="HORVU.MOREX.r3.3HG0231540.1">
    <property type="protein sequence ID" value="HORVU.MOREX.r3.3HG0231540.1.CDS1"/>
    <property type="gene ID" value="HORVU.MOREX.r3.3HG0231540"/>
</dbReference>